<dbReference type="Gene3D" id="3.10.490.10">
    <property type="entry name" value="Gamma-glutamyl cyclotransferase-like"/>
    <property type="match status" value="1"/>
</dbReference>
<dbReference type="Pfam" id="PF06094">
    <property type="entry name" value="GGACT"/>
    <property type="match status" value="1"/>
</dbReference>
<keyword evidence="1 4" id="KW-0808">Transferase</keyword>
<dbReference type="InterPro" id="IPR009288">
    <property type="entry name" value="AIG2-like_dom"/>
</dbReference>
<dbReference type="EMBL" id="CP059399">
    <property type="protein sequence ID" value="QLY29485.1"/>
    <property type="molecule type" value="Genomic_DNA"/>
</dbReference>
<dbReference type="InterPro" id="IPR013024">
    <property type="entry name" value="GGCT-like"/>
</dbReference>
<evidence type="ECO:0000313" key="5">
    <source>
        <dbReference type="Proteomes" id="UP000515512"/>
    </source>
</evidence>
<organism evidence="4 5">
    <name type="scientific">Nocardia huaxiensis</name>
    <dbReference type="NCBI Taxonomy" id="2755382"/>
    <lineage>
        <taxon>Bacteria</taxon>
        <taxon>Bacillati</taxon>
        <taxon>Actinomycetota</taxon>
        <taxon>Actinomycetes</taxon>
        <taxon>Mycobacteriales</taxon>
        <taxon>Nocardiaceae</taxon>
        <taxon>Nocardia</taxon>
    </lineage>
</organism>
<dbReference type="InterPro" id="IPR036568">
    <property type="entry name" value="GGCT-like_sf"/>
</dbReference>
<dbReference type="PANTHER" id="PTHR31544:SF2">
    <property type="entry name" value="AIG2-LIKE PROTEIN D"/>
    <property type="match status" value="1"/>
</dbReference>
<gene>
    <name evidence="4" type="ORF">H0264_30165</name>
</gene>
<keyword evidence="5" id="KW-1185">Reference proteome</keyword>
<protein>
    <recommendedName>
        <fullName evidence="2">Putative gamma-glutamylcyclotransferase</fullName>
    </recommendedName>
</protein>
<accession>A0A7D6ZMZ0</accession>
<proteinExistence type="predicted"/>
<dbReference type="InterPro" id="IPR045038">
    <property type="entry name" value="AIG2-like"/>
</dbReference>
<name>A0A7D6ZMZ0_9NOCA</name>
<evidence type="ECO:0000256" key="1">
    <source>
        <dbReference type="ARBA" id="ARBA00022679"/>
    </source>
</evidence>
<dbReference type="KEGG" id="nhu:H0264_30165"/>
<dbReference type="RefSeq" id="WP_181580689.1">
    <property type="nucleotide sequence ID" value="NZ_CP059399.1"/>
</dbReference>
<evidence type="ECO:0000259" key="3">
    <source>
        <dbReference type="Pfam" id="PF06094"/>
    </source>
</evidence>
<feature type="domain" description="Gamma-glutamylcyclotransferase AIG2-like" evidence="3">
    <location>
        <begin position="18"/>
        <end position="122"/>
    </location>
</feature>
<evidence type="ECO:0000313" key="4">
    <source>
        <dbReference type="EMBL" id="QLY29485.1"/>
    </source>
</evidence>
<sequence length="152" mass="16818">MTADRRWGRKLPTPTDPLFVYGTLQFPEVLDGLLGRTPHLEPAVLPGRRVAALPGRVYPGLVTASDTVAQGFLLSGLTAAEWRILDDFEDDEYDLSPVSVHAADREVYAWTYAWTAEVDPRDWSALTFRADHLAAYADRLRPAAPDTSPVVP</sequence>
<dbReference type="Proteomes" id="UP000515512">
    <property type="component" value="Chromosome"/>
</dbReference>
<dbReference type="SUPFAM" id="SSF110857">
    <property type="entry name" value="Gamma-glutamyl cyclotransferase-like"/>
    <property type="match status" value="1"/>
</dbReference>
<dbReference type="GO" id="GO:0016740">
    <property type="term" value="F:transferase activity"/>
    <property type="evidence" value="ECO:0007669"/>
    <property type="project" value="UniProtKB-KW"/>
</dbReference>
<dbReference type="CDD" id="cd06661">
    <property type="entry name" value="GGCT_like"/>
    <property type="match status" value="1"/>
</dbReference>
<dbReference type="PANTHER" id="PTHR31544">
    <property type="entry name" value="AIG2-LIKE PROTEIN D"/>
    <property type="match status" value="1"/>
</dbReference>
<evidence type="ECO:0000256" key="2">
    <source>
        <dbReference type="ARBA" id="ARBA00030602"/>
    </source>
</evidence>
<dbReference type="AlphaFoldDB" id="A0A7D6ZMZ0"/>
<reference evidence="4 5" key="1">
    <citation type="submission" date="2020-07" db="EMBL/GenBank/DDBJ databases">
        <authorList>
            <person name="Zhuang K."/>
            <person name="Ran Y."/>
        </authorList>
    </citation>
    <scope>NUCLEOTIDE SEQUENCE [LARGE SCALE GENOMIC DNA]</scope>
    <source>
        <strain evidence="4 5">WCH-YHL-001</strain>
    </source>
</reference>